<evidence type="ECO:0000313" key="3">
    <source>
        <dbReference type="EMBL" id="TNN35832.1"/>
    </source>
</evidence>
<feature type="region of interest" description="Disordered" evidence="1">
    <location>
        <begin position="32"/>
        <end position="65"/>
    </location>
</feature>
<protein>
    <submittedName>
        <fullName evidence="3">Uncharacterized protein</fullName>
    </submittedName>
</protein>
<dbReference type="EMBL" id="SRLO01001701">
    <property type="protein sequence ID" value="TNN35832.1"/>
    <property type="molecule type" value="Genomic_DNA"/>
</dbReference>
<name>A0A4Z2F5Q1_9TELE</name>
<evidence type="ECO:0000256" key="2">
    <source>
        <dbReference type="SAM" id="SignalP"/>
    </source>
</evidence>
<proteinExistence type="predicted"/>
<dbReference type="Proteomes" id="UP000314294">
    <property type="component" value="Unassembled WGS sequence"/>
</dbReference>
<organism evidence="3 4">
    <name type="scientific">Liparis tanakae</name>
    <name type="common">Tanaka's snailfish</name>
    <dbReference type="NCBI Taxonomy" id="230148"/>
    <lineage>
        <taxon>Eukaryota</taxon>
        <taxon>Metazoa</taxon>
        <taxon>Chordata</taxon>
        <taxon>Craniata</taxon>
        <taxon>Vertebrata</taxon>
        <taxon>Euteleostomi</taxon>
        <taxon>Actinopterygii</taxon>
        <taxon>Neopterygii</taxon>
        <taxon>Teleostei</taxon>
        <taxon>Neoteleostei</taxon>
        <taxon>Acanthomorphata</taxon>
        <taxon>Eupercaria</taxon>
        <taxon>Perciformes</taxon>
        <taxon>Cottioidei</taxon>
        <taxon>Cottales</taxon>
        <taxon>Liparidae</taxon>
        <taxon>Liparis</taxon>
    </lineage>
</organism>
<feature type="signal peptide" evidence="2">
    <location>
        <begin position="1"/>
        <end position="18"/>
    </location>
</feature>
<feature type="compositionally biased region" description="Basic and acidic residues" evidence="1">
    <location>
        <begin position="39"/>
        <end position="54"/>
    </location>
</feature>
<keyword evidence="2" id="KW-0732">Signal</keyword>
<reference evidence="3 4" key="1">
    <citation type="submission" date="2019-03" db="EMBL/GenBank/DDBJ databases">
        <title>First draft genome of Liparis tanakae, snailfish: a comprehensive survey of snailfish specific genes.</title>
        <authorList>
            <person name="Kim W."/>
            <person name="Song I."/>
            <person name="Jeong J.-H."/>
            <person name="Kim D."/>
            <person name="Kim S."/>
            <person name="Ryu S."/>
            <person name="Song J.Y."/>
            <person name="Lee S.K."/>
        </authorList>
    </citation>
    <scope>NUCLEOTIDE SEQUENCE [LARGE SCALE GENOMIC DNA]</scope>
    <source>
        <tissue evidence="3">Muscle</tissue>
    </source>
</reference>
<keyword evidence="4" id="KW-1185">Reference proteome</keyword>
<comment type="caution">
    <text evidence="3">The sequence shown here is derived from an EMBL/GenBank/DDBJ whole genome shotgun (WGS) entry which is preliminary data.</text>
</comment>
<feature type="chain" id="PRO_5021287298" evidence="2">
    <location>
        <begin position="19"/>
        <end position="65"/>
    </location>
</feature>
<sequence>MQRGFWLLVLQLPLCCDSTSVKEAIVAQCPASDGNPELGAREGGEQEEGSEFRGAEVTSTCREGN</sequence>
<gene>
    <name evidence="3" type="ORF">EYF80_054004</name>
</gene>
<accession>A0A4Z2F5Q1</accession>
<evidence type="ECO:0000313" key="4">
    <source>
        <dbReference type="Proteomes" id="UP000314294"/>
    </source>
</evidence>
<evidence type="ECO:0000256" key="1">
    <source>
        <dbReference type="SAM" id="MobiDB-lite"/>
    </source>
</evidence>
<dbReference type="AlphaFoldDB" id="A0A4Z2F5Q1"/>